<dbReference type="Proteomes" id="UP000005205">
    <property type="component" value="Unassembled WGS sequence"/>
</dbReference>
<dbReference type="STRING" id="12957.A0A158P3E2"/>
<evidence type="ECO:0000259" key="2">
    <source>
        <dbReference type="Pfam" id="PF05193"/>
    </source>
</evidence>
<dbReference type="GO" id="GO:0046872">
    <property type="term" value="F:metal ion binding"/>
    <property type="evidence" value="ECO:0007669"/>
    <property type="project" value="UniProtKB-KW"/>
</dbReference>
<dbReference type="InterPro" id="IPR032632">
    <property type="entry name" value="Peptidase_M16_M"/>
</dbReference>
<sequence>MQVPNEQIEKYPIKLHSNSVSEIWYHSNPKFCLKKCCMHFYFISPLKFESLKNEILMRMYCKLWRQLLVDQLYPSLLAGFTHAVNILHNGFTLKISGFNETLPLVAATYAQSMKQYSSLITKDIFENVKIRLTLIYLNSISAPKIFIDDMALSILKLDHHSLIDMYTIIQNITLKDFQDFVKSFTERLYIQCLVQGNITSTVAIKTVQKFIKTINCSPLHPNTIQQLRGTQIPLGISYYKIKNIVKHDTISIISNYYQAGITTIELSTLIRLISYIMNNKLHEDLLLHKFIYTKINFSNVNGILGYFITICAQAYQGTTEYLDKKIDEFLRWFKNIMEELTEEELDVYKEMFLKSRSYDNANLEEEAERNWKEIITCTYIFNLHEQEILALKKINVNKLREWLADHTLNGSNFRKLSLHIVGVIPKNVKYVHLEYVNDDHQQYKSNKYHYITKVEDYKKKLFIFSIKHSNKSS</sequence>
<dbReference type="InterPro" id="IPR050626">
    <property type="entry name" value="Peptidase_M16"/>
</dbReference>
<accession>A0A158P3E2</accession>
<dbReference type="SUPFAM" id="SSF63411">
    <property type="entry name" value="LuxS/MPP-like metallohydrolase"/>
    <property type="match status" value="2"/>
</dbReference>
<evidence type="ECO:0008006" key="6">
    <source>
        <dbReference type="Google" id="ProtNLM"/>
    </source>
</evidence>
<dbReference type="AlphaFoldDB" id="A0A158P3E2"/>
<dbReference type="InterPro" id="IPR011249">
    <property type="entry name" value="Metalloenz_LuxS/M16"/>
</dbReference>
<name>A0A158P3E2_ATTCE</name>
<dbReference type="OrthoDB" id="952271at2759"/>
<dbReference type="Pfam" id="PF16187">
    <property type="entry name" value="Peptidase_M16_M"/>
    <property type="match status" value="1"/>
</dbReference>
<dbReference type="KEGG" id="acep:105627632"/>
<keyword evidence="1" id="KW-0479">Metal-binding</keyword>
<proteinExistence type="predicted"/>
<evidence type="ECO:0000313" key="5">
    <source>
        <dbReference type="Proteomes" id="UP000005205"/>
    </source>
</evidence>
<dbReference type="Gene3D" id="3.30.830.10">
    <property type="entry name" value="Metalloenzyme, LuxS/M16 peptidase-like"/>
    <property type="match status" value="2"/>
</dbReference>
<reference evidence="4" key="2">
    <citation type="submission" date="2016-04" db="UniProtKB">
        <authorList>
            <consortium name="EnsemblMetazoa"/>
        </authorList>
    </citation>
    <scope>IDENTIFICATION</scope>
</reference>
<feature type="domain" description="Peptidase M16 C-terminal" evidence="2">
    <location>
        <begin position="171"/>
        <end position="350"/>
    </location>
</feature>
<dbReference type="PANTHER" id="PTHR43690:SF18">
    <property type="entry name" value="INSULIN-DEGRADING ENZYME-RELATED"/>
    <property type="match status" value="1"/>
</dbReference>
<dbReference type="EnsemblMetazoa" id="XM_012208910.1">
    <property type="protein sequence ID" value="XP_012064300.1"/>
    <property type="gene ID" value="LOC105627632"/>
</dbReference>
<evidence type="ECO:0000256" key="1">
    <source>
        <dbReference type="ARBA" id="ARBA00022723"/>
    </source>
</evidence>
<keyword evidence="5" id="KW-1185">Reference proteome</keyword>
<protein>
    <recommendedName>
        <fullName evidence="6">Nardilysin</fullName>
    </recommendedName>
</protein>
<dbReference type="PANTHER" id="PTHR43690">
    <property type="entry name" value="NARDILYSIN"/>
    <property type="match status" value="1"/>
</dbReference>
<dbReference type="eggNOG" id="KOG0959">
    <property type="taxonomic scope" value="Eukaryota"/>
</dbReference>
<evidence type="ECO:0000313" key="4">
    <source>
        <dbReference type="EnsemblMetazoa" id="XP_012064300.1"/>
    </source>
</evidence>
<dbReference type="Pfam" id="PF05193">
    <property type="entry name" value="Peptidase_M16_C"/>
    <property type="match status" value="1"/>
</dbReference>
<dbReference type="InParanoid" id="A0A158P3E2"/>
<dbReference type="EMBL" id="ADTU01007670">
    <property type="status" value="NOT_ANNOTATED_CDS"/>
    <property type="molecule type" value="Genomic_DNA"/>
</dbReference>
<evidence type="ECO:0000259" key="3">
    <source>
        <dbReference type="Pfam" id="PF16187"/>
    </source>
</evidence>
<reference evidence="5" key="1">
    <citation type="journal article" date="2011" name="PLoS Genet.">
        <title>The genome sequence of the leaf-cutter ant Atta cephalotes reveals insights into its obligate symbiotic lifestyle.</title>
        <authorList>
            <person name="Suen G."/>
            <person name="Teiling C."/>
            <person name="Li L."/>
            <person name="Holt C."/>
            <person name="Abouheif E."/>
            <person name="Bornberg-Bauer E."/>
            <person name="Bouffard P."/>
            <person name="Caldera E.J."/>
            <person name="Cash E."/>
            <person name="Cavanaugh A."/>
            <person name="Denas O."/>
            <person name="Elhaik E."/>
            <person name="Fave M.J."/>
            <person name="Gadau J."/>
            <person name="Gibson J.D."/>
            <person name="Graur D."/>
            <person name="Grubbs K.J."/>
            <person name="Hagen D.E."/>
            <person name="Harkins T.T."/>
            <person name="Helmkampf M."/>
            <person name="Hu H."/>
            <person name="Johnson B.R."/>
            <person name="Kim J."/>
            <person name="Marsh S.E."/>
            <person name="Moeller J.A."/>
            <person name="Munoz-Torres M.C."/>
            <person name="Murphy M.C."/>
            <person name="Naughton M.C."/>
            <person name="Nigam S."/>
            <person name="Overson R."/>
            <person name="Rajakumar R."/>
            <person name="Reese J.T."/>
            <person name="Scott J.J."/>
            <person name="Smith C.R."/>
            <person name="Tao S."/>
            <person name="Tsutsui N.D."/>
            <person name="Viljakainen L."/>
            <person name="Wissler L."/>
            <person name="Yandell M.D."/>
            <person name="Zimmer F."/>
            <person name="Taylor J."/>
            <person name="Slater S.C."/>
            <person name="Clifton S.W."/>
            <person name="Warren W.C."/>
            <person name="Elsik C.G."/>
            <person name="Smith C.D."/>
            <person name="Weinstock G.M."/>
            <person name="Gerardo N.M."/>
            <person name="Currie C.R."/>
        </authorList>
    </citation>
    <scope>NUCLEOTIDE SEQUENCE [LARGE SCALE GENOMIC DNA]</scope>
</reference>
<gene>
    <name evidence="4" type="primary">105627632</name>
</gene>
<organism evidence="4 5">
    <name type="scientific">Atta cephalotes</name>
    <name type="common">Leafcutter ant</name>
    <dbReference type="NCBI Taxonomy" id="12957"/>
    <lineage>
        <taxon>Eukaryota</taxon>
        <taxon>Metazoa</taxon>
        <taxon>Ecdysozoa</taxon>
        <taxon>Arthropoda</taxon>
        <taxon>Hexapoda</taxon>
        <taxon>Insecta</taxon>
        <taxon>Pterygota</taxon>
        <taxon>Neoptera</taxon>
        <taxon>Endopterygota</taxon>
        <taxon>Hymenoptera</taxon>
        <taxon>Apocrita</taxon>
        <taxon>Aculeata</taxon>
        <taxon>Formicoidea</taxon>
        <taxon>Formicidae</taxon>
        <taxon>Myrmicinae</taxon>
        <taxon>Atta</taxon>
    </lineage>
</organism>
<feature type="domain" description="Peptidase M16 middle/third" evidence="3">
    <location>
        <begin position="6"/>
        <end position="165"/>
    </location>
</feature>
<dbReference type="InterPro" id="IPR007863">
    <property type="entry name" value="Peptidase_M16_C"/>
</dbReference>